<dbReference type="AlphaFoldDB" id="A0A328ETX8"/>
<proteinExistence type="predicted"/>
<dbReference type="Proteomes" id="UP000248786">
    <property type="component" value="Unassembled WGS sequence"/>
</dbReference>
<organism evidence="1 2">
    <name type="scientific">Dehalococcoides mccartyi</name>
    <dbReference type="NCBI Taxonomy" id="61435"/>
    <lineage>
        <taxon>Bacteria</taxon>
        <taxon>Bacillati</taxon>
        <taxon>Chloroflexota</taxon>
        <taxon>Dehalococcoidia</taxon>
        <taxon>Dehalococcoidales</taxon>
        <taxon>Dehalococcoidaceae</taxon>
        <taxon>Dehalococcoides</taxon>
    </lineage>
</organism>
<sequence>MPREDDRYRNAMYGGIPRPVPVWIVPAGGWQEIPAEKAWNAAFSPGL</sequence>
<protein>
    <submittedName>
        <fullName evidence="1">Uncharacterized protein</fullName>
    </submittedName>
</protein>
<evidence type="ECO:0000313" key="2">
    <source>
        <dbReference type="Proteomes" id="UP000248786"/>
    </source>
</evidence>
<evidence type="ECO:0000313" key="1">
    <source>
        <dbReference type="EMBL" id="RAL71118.1"/>
    </source>
</evidence>
<name>A0A328ETX8_9CHLR</name>
<accession>A0A328ETX8</accession>
<dbReference type="EMBL" id="QGLD01000001">
    <property type="protein sequence ID" value="RAL71118.1"/>
    <property type="molecule type" value="Genomic_DNA"/>
</dbReference>
<comment type="caution">
    <text evidence="1">The sequence shown here is derived from an EMBL/GenBank/DDBJ whole genome shotgun (WGS) entry which is preliminary data.</text>
</comment>
<gene>
    <name evidence="1" type="ORF">C1G86_0057</name>
</gene>
<reference evidence="1 2" key="1">
    <citation type="submission" date="2018-05" db="EMBL/GenBank/DDBJ databases">
        <title>Draft genome sequences of Dehalococcoides mccartyi strains RC and KS.</title>
        <authorList>
            <person name="Higgins S.A."/>
            <person name="Padilla-Crespo E."/>
            <person name="Loeffler F.E."/>
        </authorList>
    </citation>
    <scope>NUCLEOTIDE SEQUENCE [LARGE SCALE GENOMIC DNA]</scope>
    <source>
        <strain evidence="1 2">KS</strain>
    </source>
</reference>